<feature type="compositionally biased region" description="Gly residues" evidence="1">
    <location>
        <begin position="160"/>
        <end position="173"/>
    </location>
</feature>
<dbReference type="AlphaFoldDB" id="A0ABD5V0N2"/>
<dbReference type="Gene3D" id="3.30.310.70">
    <property type="entry name" value="TT1751-like domain"/>
    <property type="match status" value="1"/>
</dbReference>
<evidence type="ECO:0000259" key="2">
    <source>
        <dbReference type="Pfam" id="PF03625"/>
    </source>
</evidence>
<dbReference type="Pfam" id="PF03625">
    <property type="entry name" value="DUF302"/>
    <property type="match status" value="1"/>
</dbReference>
<dbReference type="PANTHER" id="PTHR38342:SF1">
    <property type="entry name" value="SLR5037 PROTEIN"/>
    <property type="match status" value="1"/>
</dbReference>
<comment type="caution">
    <text evidence="3">The sequence shown here is derived from an EMBL/GenBank/DDBJ whole genome shotgun (WGS) entry which is preliminary data.</text>
</comment>
<dbReference type="InterPro" id="IPR035923">
    <property type="entry name" value="TT1751-like_sf"/>
</dbReference>
<dbReference type="InterPro" id="IPR005180">
    <property type="entry name" value="DUF302"/>
</dbReference>
<reference evidence="3 4" key="1">
    <citation type="journal article" date="2019" name="Int. J. Syst. Evol. Microbiol.">
        <title>The Global Catalogue of Microorganisms (GCM) 10K type strain sequencing project: providing services to taxonomists for standard genome sequencing and annotation.</title>
        <authorList>
            <consortium name="The Broad Institute Genomics Platform"/>
            <consortium name="The Broad Institute Genome Sequencing Center for Infectious Disease"/>
            <person name="Wu L."/>
            <person name="Ma J."/>
        </authorList>
    </citation>
    <scope>NUCLEOTIDE SEQUENCE [LARGE SCALE GENOMIC DNA]</scope>
    <source>
        <strain evidence="3 4">CGMCC 1.3240</strain>
    </source>
</reference>
<dbReference type="SUPFAM" id="SSF103247">
    <property type="entry name" value="TT1751-like"/>
    <property type="match status" value="1"/>
</dbReference>
<dbReference type="Proteomes" id="UP001596312">
    <property type="component" value="Unassembled WGS sequence"/>
</dbReference>
<accession>A0ABD5V0N2</accession>
<sequence length="173" mass="19034">MSLPIDPEQLTREDIGERSVTLNMGHDEAVEHVRQTFEAAGFGMPVEFSPSELLREKIDADRDPYYVLGACNPEMADKALEVTREIGALFPCNVVVWEVEPGVQQVHHVSIMKIARLNGIAPDNDDWEEVVDGTRRMVEEAFDDLETTDDAGGGEKPRGRQGGKQEGSGGSPQ</sequence>
<dbReference type="RefSeq" id="WP_390220634.1">
    <property type="nucleotide sequence ID" value="NZ_JBBMXV010000002.1"/>
</dbReference>
<protein>
    <submittedName>
        <fullName evidence="3">DUF302 domain-containing protein</fullName>
    </submittedName>
</protein>
<dbReference type="PANTHER" id="PTHR38342">
    <property type="entry name" value="SLR5037 PROTEIN"/>
    <property type="match status" value="1"/>
</dbReference>
<dbReference type="EMBL" id="JBHSXQ010000002">
    <property type="protein sequence ID" value="MFC6904992.1"/>
    <property type="molecule type" value="Genomic_DNA"/>
</dbReference>
<feature type="region of interest" description="Disordered" evidence="1">
    <location>
        <begin position="141"/>
        <end position="173"/>
    </location>
</feature>
<proteinExistence type="predicted"/>
<dbReference type="CDD" id="cd14797">
    <property type="entry name" value="DUF302"/>
    <property type="match status" value="1"/>
</dbReference>
<evidence type="ECO:0000256" key="1">
    <source>
        <dbReference type="SAM" id="MobiDB-lite"/>
    </source>
</evidence>
<feature type="domain" description="DUF302" evidence="2">
    <location>
        <begin position="51"/>
        <end position="107"/>
    </location>
</feature>
<evidence type="ECO:0000313" key="3">
    <source>
        <dbReference type="EMBL" id="MFC6904992.1"/>
    </source>
</evidence>
<evidence type="ECO:0000313" key="4">
    <source>
        <dbReference type="Proteomes" id="UP001596312"/>
    </source>
</evidence>
<organism evidence="3 4">
    <name type="scientific">Halalkalicoccus tibetensis</name>
    <dbReference type="NCBI Taxonomy" id="175632"/>
    <lineage>
        <taxon>Archaea</taxon>
        <taxon>Methanobacteriati</taxon>
        <taxon>Methanobacteriota</taxon>
        <taxon>Stenosarchaea group</taxon>
        <taxon>Halobacteria</taxon>
        <taxon>Halobacteriales</taxon>
        <taxon>Halococcaceae</taxon>
        <taxon>Halalkalicoccus</taxon>
    </lineage>
</organism>
<name>A0ABD5V0N2_9EURY</name>
<gene>
    <name evidence="3" type="ORF">ACFQGH_07220</name>
</gene>
<keyword evidence="4" id="KW-1185">Reference proteome</keyword>